<feature type="modified residue" description="4-aspartylphosphate" evidence="2">
    <location>
        <position position="225"/>
    </location>
</feature>
<feature type="domain" description="PAC" evidence="4">
    <location>
        <begin position="98"/>
        <end position="150"/>
    </location>
</feature>
<evidence type="ECO:0000256" key="2">
    <source>
        <dbReference type="PROSITE-ProRule" id="PRU00169"/>
    </source>
</evidence>
<dbReference type="SUPFAM" id="SSF55785">
    <property type="entry name" value="PYP-like sensor domain (PAS domain)"/>
    <property type="match status" value="1"/>
</dbReference>
<dbReference type="InterPro" id="IPR011006">
    <property type="entry name" value="CheY-like_superfamily"/>
</dbReference>
<dbReference type="Pfam" id="PF13426">
    <property type="entry name" value="PAS_9"/>
    <property type="match status" value="1"/>
</dbReference>
<keyword evidence="6" id="KW-1185">Reference proteome</keyword>
<dbReference type="Pfam" id="PF00072">
    <property type="entry name" value="Response_reg"/>
    <property type="match status" value="1"/>
</dbReference>
<accession>A0ABV8CC87</accession>
<dbReference type="RefSeq" id="WP_382340315.1">
    <property type="nucleotide sequence ID" value="NZ_JBHSAB010000001.1"/>
</dbReference>
<sequence>MMFRLEQLETQDESFNLSQYFQDIIDCMPHLVYILDKDCTLVGCNNNMLAMLGITDISQANGKLYKTLESSLHWSHERIELLKEKDIAVLVGGEQVATEDEAPIVGEDGEIIYFRSTRTPLFGKEHNVIGLVVILDDITAHKRLEEEVEGLKEQLQVQKKVNAAITPGIVREAPPKVLLVEDNLLAQKASQALLLQLDCQVDVADSSDKVFALFKPGKYDIVFMDISLVDTSGYVVSKRIRQMEKETEYHVPIIALTGYEADVVKYDCDIYEMEGAITKPLSKEQAREIIEHYIYNVDVPIRGLKTSKDI</sequence>
<dbReference type="SUPFAM" id="SSF52172">
    <property type="entry name" value="CheY-like"/>
    <property type="match status" value="1"/>
</dbReference>
<dbReference type="SMART" id="SM00448">
    <property type="entry name" value="REC"/>
    <property type="match status" value="1"/>
</dbReference>
<dbReference type="EMBL" id="JBHSAB010000001">
    <property type="protein sequence ID" value="MFC3907707.1"/>
    <property type="molecule type" value="Genomic_DNA"/>
</dbReference>
<dbReference type="Gene3D" id="3.30.450.20">
    <property type="entry name" value="PAS domain"/>
    <property type="match status" value="1"/>
</dbReference>
<dbReference type="InterPro" id="IPR000700">
    <property type="entry name" value="PAS-assoc_C"/>
</dbReference>
<name>A0ABV8CC87_9GAMM</name>
<evidence type="ECO:0000259" key="3">
    <source>
        <dbReference type="PROSITE" id="PS50110"/>
    </source>
</evidence>
<evidence type="ECO:0000313" key="5">
    <source>
        <dbReference type="EMBL" id="MFC3907707.1"/>
    </source>
</evidence>
<keyword evidence="1 2" id="KW-0597">Phosphoprotein</keyword>
<organism evidence="5 6">
    <name type="scientific">Legionella dresdenensis</name>
    <dbReference type="NCBI Taxonomy" id="450200"/>
    <lineage>
        <taxon>Bacteria</taxon>
        <taxon>Pseudomonadati</taxon>
        <taxon>Pseudomonadota</taxon>
        <taxon>Gammaproteobacteria</taxon>
        <taxon>Legionellales</taxon>
        <taxon>Legionellaceae</taxon>
        <taxon>Legionella</taxon>
    </lineage>
</organism>
<evidence type="ECO:0000313" key="6">
    <source>
        <dbReference type="Proteomes" id="UP001595758"/>
    </source>
</evidence>
<reference evidence="6" key="1">
    <citation type="journal article" date="2019" name="Int. J. Syst. Evol. Microbiol.">
        <title>The Global Catalogue of Microorganisms (GCM) 10K type strain sequencing project: providing services to taxonomists for standard genome sequencing and annotation.</title>
        <authorList>
            <consortium name="The Broad Institute Genomics Platform"/>
            <consortium name="The Broad Institute Genome Sequencing Center for Infectious Disease"/>
            <person name="Wu L."/>
            <person name="Ma J."/>
        </authorList>
    </citation>
    <scope>NUCLEOTIDE SEQUENCE [LARGE SCALE GENOMIC DNA]</scope>
    <source>
        <strain evidence="6">CCUG 59858</strain>
    </source>
</reference>
<dbReference type="PANTHER" id="PTHR43719">
    <property type="entry name" value="TWO-COMPONENT HISTIDINE KINASE"/>
    <property type="match status" value="1"/>
</dbReference>
<dbReference type="PANTHER" id="PTHR43719:SF28">
    <property type="entry name" value="PEROXIDE STRESS-ACTIVATED HISTIDINE KINASE MAK1-RELATED"/>
    <property type="match status" value="1"/>
</dbReference>
<dbReference type="CDD" id="cd17546">
    <property type="entry name" value="REC_hyHK_CKI1_RcsC-like"/>
    <property type="match status" value="1"/>
</dbReference>
<dbReference type="InterPro" id="IPR001789">
    <property type="entry name" value="Sig_transdc_resp-reg_receiver"/>
</dbReference>
<dbReference type="PROSITE" id="PS50110">
    <property type="entry name" value="RESPONSE_REGULATORY"/>
    <property type="match status" value="1"/>
</dbReference>
<dbReference type="NCBIfam" id="TIGR00229">
    <property type="entry name" value="sensory_box"/>
    <property type="match status" value="1"/>
</dbReference>
<proteinExistence type="predicted"/>
<comment type="caution">
    <text evidence="5">The sequence shown here is derived from an EMBL/GenBank/DDBJ whole genome shotgun (WGS) entry which is preliminary data.</text>
</comment>
<evidence type="ECO:0000256" key="1">
    <source>
        <dbReference type="ARBA" id="ARBA00022553"/>
    </source>
</evidence>
<evidence type="ECO:0000259" key="4">
    <source>
        <dbReference type="PROSITE" id="PS50113"/>
    </source>
</evidence>
<protein>
    <submittedName>
        <fullName evidence="5">Response regulator</fullName>
    </submittedName>
</protein>
<dbReference type="CDD" id="cd00130">
    <property type="entry name" value="PAS"/>
    <property type="match status" value="1"/>
</dbReference>
<dbReference type="InterPro" id="IPR050956">
    <property type="entry name" value="2C_system_His_kinase"/>
</dbReference>
<gene>
    <name evidence="5" type="ORF">ACFORL_01255</name>
</gene>
<feature type="domain" description="Response regulatory" evidence="3">
    <location>
        <begin position="176"/>
        <end position="294"/>
    </location>
</feature>
<dbReference type="InterPro" id="IPR000014">
    <property type="entry name" value="PAS"/>
</dbReference>
<dbReference type="Gene3D" id="3.40.50.2300">
    <property type="match status" value="1"/>
</dbReference>
<dbReference type="Proteomes" id="UP001595758">
    <property type="component" value="Unassembled WGS sequence"/>
</dbReference>
<dbReference type="InterPro" id="IPR035965">
    <property type="entry name" value="PAS-like_dom_sf"/>
</dbReference>
<dbReference type="PROSITE" id="PS50113">
    <property type="entry name" value="PAC"/>
    <property type="match status" value="1"/>
</dbReference>